<evidence type="ECO:0000256" key="6">
    <source>
        <dbReference type="ARBA" id="ARBA00023304"/>
    </source>
</evidence>
<evidence type="ECO:0000256" key="5">
    <source>
        <dbReference type="ARBA" id="ARBA00022679"/>
    </source>
</evidence>
<dbReference type="GO" id="GO:0009098">
    <property type="term" value="P:L-leucine biosynthetic process"/>
    <property type="evidence" value="ECO:0007669"/>
    <property type="project" value="UniProtKB-KW"/>
</dbReference>
<dbReference type="EC" id="2.3.3.13" evidence="2"/>
<feature type="non-terminal residue" evidence="8">
    <location>
        <position position="460"/>
    </location>
</feature>
<dbReference type="PANTHER" id="PTHR10277">
    <property type="entry name" value="HOMOCITRATE SYNTHASE-RELATED"/>
    <property type="match status" value="1"/>
</dbReference>
<accession>A0A381NIA6</accession>
<dbReference type="Gene3D" id="1.10.238.260">
    <property type="match status" value="1"/>
</dbReference>
<gene>
    <name evidence="8" type="ORF">METZ01_LOCUS7154</name>
</gene>
<dbReference type="PROSITE" id="PS00816">
    <property type="entry name" value="AIPM_HOMOCIT_SYNTH_2"/>
    <property type="match status" value="1"/>
</dbReference>
<evidence type="ECO:0000259" key="7">
    <source>
        <dbReference type="PROSITE" id="PS50991"/>
    </source>
</evidence>
<evidence type="ECO:0000256" key="4">
    <source>
        <dbReference type="ARBA" id="ARBA00022605"/>
    </source>
</evidence>
<dbReference type="Pfam" id="PF22617">
    <property type="entry name" value="HCS_D2"/>
    <property type="match status" value="1"/>
</dbReference>
<name>A0A381NIA6_9ZZZZ</name>
<dbReference type="InterPro" id="IPR054691">
    <property type="entry name" value="LeuA/HCS_post-cat"/>
</dbReference>
<comment type="pathway">
    <text evidence="1">Amino-acid biosynthesis; L-leucine biosynthesis; L-leucine from 3-methyl-2-oxobutanoate: step 1/4.</text>
</comment>
<dbReference type="PANTHER" id="PTHR10277:SF9">
    <property type="entry name" value="2-ISOPROPYLMALATE SYNTHASE 1, CHLOROPLASTIC-RELATED"/>
    <property type="match status" value="1"/>
</dbReference>
<evidence type="ECO:0000256" key="1">
    <source>
        <dbReference type="ARBA" id="ARBA00004689"/>
    </source>
</evidence>
<dbReference type="SUPFAM" id="SSF51569">
    <property type="entry name" value="Aldolase"/>
    <property type="match status" value="1"/>
</dbReference>
<proteinExistence type="predicted"/>
<keyword evidence="6" id="KW-0100">Branched-chain amino acid biosynthesis</keyword>
<dbReference type="PROSITE" id="PS00815">
    <property type="entry name" value="AIPM_HOMOCIT_SYNTH_1"/>
    <property type="match status" value="1"/>
</dbReference>
<keyword evidence="5" id="KW-0808">Transferase</keyword>
<sequence>MVKLREPLDQLLRLPRTFTSHLSFPDPKRISLYDDTLRDGEQMPGVAFSPQQKLELANLLAEIGVDVMDVAFPISSTSDQEALKLILEARRSGKIRDDVEILAMCRAVQGDIDVVLRVVKEAGCQPGDVSVLILSTLSDLHLKYKLGRTLLKREQRLESEWLGTSLSFYREANIRMICGAIDYARTQGIEQIEFAAEDASRSDLDYAIEWANACQLAGGTRFCFSDTCGVFTPEGVDHYFPAIVDTLGVRDGKLDLTAHFHNDFGLGAINTVRAVMHGATHPSLTANGIGERAGNTSLHQFVMVLKELYGVTLPGFKYARLQELRNAVERASGIPIQPHEPIIGEGVFSHESGLHTAAILVHPAIYQFIHEQDVGGTQRFVFGKHSGGSAIEEVLKKHERLLAAQGVVLSEDLVKQTLERIKELRESKIETGFSKRAVEDYYSNYQKLGIDEAALIELVL</sequence>
<keyword evidence="3" id="KW-0432">Leucine biosynthesis</keyword>
<dbReference type="InterPro" id="IPR002034">
    <property type="entry name" value="AIPM/Hcit_synth_CS"/>
</dbReference>
<dbReference type="Gene3D" id="3.20.20.70">
    <property type="entry name" value="Aldolase class I"/>
    <property type="match status" value="1"/>
</dbReference>
<dbReference type="InterPro" id="IPR050073">
    <property type="entry name" value="2-IPM_HCS-like"/>
</dbReference>
<evidence type="ECO:0000313" key="8">
    <source>
        <dbReference type="EMBL" id="SUZ54300.1"/>
    </source>
</evidence>
<organism evidence="8">
    <name type="scientific">marine metagenome</name>
    <dbReference type="NCBI Taxonomy" id="408172"/>
    <lineage>
        <taxon>unclassified sequences</taxon>
        <taxon>metagenomes</taxon>
        <taxon>ecological metagenomes</taxon>
    </lineage>
</organism>
<dbReference type="PROSITE" id="PS50991">
    <property type="entry name" value="PYR_CT"/>
    <property type="match status" value="1"/>
</dbReference>
<dbReference type="GO" id="GO:0003852">
    <property type="term" value="F:2-isopropylmalate synthase activity"/>
    <property type="evidence" value="ECO:0007669"/>
    <property type="project" value="UniProtKB-EC"/>
</dbReference>
<reference evidence="8" key="1">
    <citation type="submission" date="2018-05" db="EMBL/GenBank/DDBJ databases">
        <authorList>
            <person name="Lanie J.A."/>
            <person name="Ng W.-L."/>
            <person name="Kazmierczak K.M."/>
            <person name="Andrzejewski T.M."/>
            <person name="Davidsen T.M."/>
            <person name="Wayne K.J."/>
            <person name="Tettelin H."/>
            <person name="Glass J.I."/>
            <person name="Rusch D."/>
            <person name="Podicherti R."/>
            <person name="Tsui H.-C.T."/>
            <person name="Winkler M.E."/>
        </authorList>
    </citation>
    <scope>NUCLEOTIDE SEQUENCE</scope>
</reference>
<feature type="non-terminal residue" evidence="8">
    <location>
        <position position="1"/>
    </location>
</feature>
<dbReference type="Pfam" id="PF00682">
    <property type="entry name" value="HMGL-like"/>
    <property type="match status" value="1"/>
</dbReference>
<dbReference type="InterPro" id="IPR013785">
    <property type="entry name" value="Aldolase_TIM"/>
</dbReference>
<keyword evidence="4" id="KW-0028">Amino-acid biosynthesis</keyword>
<protein>
    <recommendedName>
        <fullName evidence="2">2-isopropylmalate synthase</fullName>
        <ecNumber evidence="2">2.3.3.13</ecNumber>
    </recommendedName>
</protein>
<dbReference type="AlphaFoldDB" id="A0A381NIA6"/>
<evidence type="ECO:0000256" key="3">
    <source>
        <dbReference type="ARBA" id="ARBA00022430"/>
    </source>
</evidence>
<evidence type="ECO:0000256" key="2">
    <source>
        <dbReference type="ARBA" id="ARBA00012973"/>
    </source>
</evidence>
<dbReference type="EMBL" id="UINC01000379">
    <property type="protein sequence ID" value="SUZ54300.1"/>
    <property type="molecule type" value="Genomic_DNA"/>
</dbReference>
<dbReference type="InterPro" id="IPR000891">
    <property type="entry name" value="PYR_CT"/>
</dbReference>
<feature type="domain" description="Pyruvate carboxyltransferase" evidence="7">
    <location>
        <begin position="30"/>
        <end position="322"/>
    </location>
</feature>